<dbReference type="InterPro" id="IPR000873">
    <property type="entry name" value="AMP-dep_synth/lig_dom"/>
</dbReference>
<dbReference type="InterPro" id="IPR042099">
    <property type="entry name" value="ANL_N_sf"/>
</dbReference>
<dbReference type="PANTHER" id="PTHR43605">
    <property type="entry name" value="ACYL-COENZYME A SYNTHETASE"/>
    <property type="match status" value="1"/>
</dbReference>
<comment type="caution">
    <text evidence="8">The sequence shown here is derived from an EMBL/GenBank/DDBJ whole genome shotgun (WGS) entry which is preliminary data.</text>
</comment>
<dbReference type="EC" id="6.2.1.1" evidence="8"/>
<name>A0A645A2E6_9ZZZZ</name>
<dbReference type="Pfam" id="PF13193">
    <property type="entry name" value="AMP-binding_C"/>
    <property type="match status" value="1"/>
</dbReference>
<evidence type="ECO:0000256" key="4">
    <source>
        <dbReference type="ARBA" id="ARBA00022840"/>
    </source>
</evidence>
<sequence>MFLAICYTGVRRYRTGPVVDGPIPGTGVALQLGMEDASGVIGWLDAASVGGVPRPFERLGQTAVRSPLRVPRTCSAPPNSRLARLGQNSRWSRDGHRATQRSQPLRFHSMSHPLRTATPATDAVRGARDFLLDNVYDYDKVVREFRWPQLEEFNFALEWFDVVAGEHPDRAAVTIVDSNLDATSWSYAELARLSDQVANWLTSLGVRRGDSMIVMLNNTIELWEILLGLLKVGAVAIPTSTLVSDIDLAWRVETADTRFAIAPASLAARFHLVRRGTTRVSVGEQPDDGWRSYSESYDSPDTFVPDGPTPADSPSLLYFTSGTTAHPKLVRHTQVSYPVGHLSTMFWLGVRPGDVHLNISSPGWGKHAWSSFFAPWIAEATIFVFNYHRFDAHQLLENMRRVDVATFCAPPTVWRMMIQADLGEKPASLREVVGAGEPLNPEVIKTVQDRWGLTIRDGYGQTETTAQIGNVPGEPVKPGSMGKPLPGVPIEIVDPETGEPSDIGEICLRLDPRPLNLMYGYVGMPELTQQVEHGGYYHTGDLVTRDKEGYITYVGRTDDVFKASDYKVSPFELESVLMEHPAVAEAAVVPAPDPTRLAVPKAYISLAPGFEHTRETALSILSYAKDHLAPYLRVRRLEFDELPKTISGKIRRVALRGRELAAHRGSGHPEAAGRTEYRYEDFPELRTRH</sequence>
<evidence type="ECO:0000256" key="2">
    <source>
        <dbReference type="ARBA" id="ARBA00022598"/>
    </source>
</evidence>
<evidence type="ECO:0000256" key="3">
    <source>
        <dbReference type="ARBA" id="ARBA00022741"/>
    </source>
</evidence>
<evidence type="ECO:0000313" key="8">
    <source>
        <dbReference type="EMBL" id="MPM46908.1"/>
    </source>
</evidence>
<dbReference type="GO" id="GO:0006633">
    <property type="term" value="P:fatty acid biosynthetic process"/>
    <property type="evidence" value="ECO:0007669"/>
    <property type="project" value="TreeGrafter"/>
</dbReference>
<proteinExistence type="inferred from homology"/>
<reference evidence="8" key="1">
    <citation type="submission" date="2019-08" db="EMBL/GenBank/DDBJ databases">
        <authorList>
            <person name="Kucharzyk K."/>
            <person name="Murdoch R.W."/>
            <person name="Higgins S."/>
            <person name="Loffler F."/>
        </authorList>
    </citation>
    <scope>NUCLEOTIDE SEQUENCE</scope>
</reference>
<dbReference type="EMBL" id="VSSQ01011471">
    <property type="protein sequence ID" value="MPM46908.1"/>
    <property type="molecule type" value="Genomic_DNA"/>
</dbReference>
<accession>A0A645A2E6</accession>
<keyword evidence="4" id="KW-0067">ATP-binding</keyword>
<dbReference type="GO" id="GO:0005524">
    <property type="term" value="F:ATP binding"/>
    <property type="evidence" value="ECO:0007669"/>
    <property type="project" value="UniProtKB-KW"/>
</dbReference>
<feature type="domain" description="AMP-dependent synthetase/ligase" evidence="6">
    <location>
        <begin position="161"/>
        <end position="521"/>
    </location>
</feature>
<comment type="similarity">
    <text evidence="1">Belongs to the ATP-dependent AMP-binding enzyme family.</text>
</comment>
<feature type="region of interest" description="Disordered" evidence="5">
    <location>
        <begin position="664"/>
        <end position="689"/>
    </location>
</feature>
<evidence type="ECO:0000256" key="5">
    <source>
        <dbReference type="SAM" id="MobiDB-lite"/>
    </source>
</evidence>
<feature type="compositionally biased region" description="Basic and acidic residues" evidence="5">
    <location>
        <begin position="671"/>
        <end position="689"/>
    </location>
</feature>
<dbReference type="GO" id="GO:0003987">
    <property type="term" value="F:acetate-CoA ligase activity"/>
    <property type="evidence" value="ECO:0007669"/>
    <property type="project" value="UniProtKB-EC"/>
</dbReference>
<dbReference type="FunFam" id="3.30.300.30:FF:000028">
    <property type="entry name" value="AMP-dependent synthetase"/>
    <property type="match status" value="1"/>
</dbReference>
<organism evidence="8">
    <name type="scientific">bioreactor metagenome</name>
    <dbReference type="NCBI Taxonomy" id="1076179"/>
    <lineage>
        <taxon>unclassified sequences</taxon>
        <taxon>metagenomes</taxon>
        <taxon>ecological metagenomes</taxon>
    </lineage>
</organism>
<dbReference type="Gene3D" id="3.40.50.12780">
    <property type="entry name" value="N-terminal domain of ligase-like"/>
    <property type="match status" value="1"/>
</dbReference>
<dbReference type="Pfam" id="PF00501">
    <property type="entry name" value="AMP-binding"/>
    <property type="match status" value="1"/>
</dbReference>
<dbReference type="AlphaFoldDB" id="A0A645A2E6"/>
<evidence type="ECO:0000259" key="7">
    <source>
        <dbReference type="Pfam" id="PF13193"/>
    </source>
</evidence>
<feature type="domain" description="AMP-binding enzyme C-terminal" evidence="7">
    <location>
        <begin position="572"/>
        <end position="649"/>
    </location>
</feature>
<dbReference type="GO" id="GO:0004321">
    <property type="term" value="F:fatty-acyl-CoA synthase activity"/>
    <property type="evidence" value="ECO:0007669"/>
    <property type="project" value="TreeGrafter"/>
</dbReference>
<protein>
    <submittedName>
        <fullName evidence="8">Acetyl-coenzyme A synthetase</fullName>
        <ecNumber evidence="8">6.2.1.1</ecNumber>
    </submittedName>
</protein>
<dbReference type="PANTHER" id="PTHR43605:SF10">
    <property type="entry name" value="ACYL-COA SYNTHETASE MEDIUM CHAIN FAMILY MEMBER 3"/>
    <property type="match status" value="1"/>
</dbReference>
<dbReference type="GO" id="GO:0006637">
    <property type="term" value="P:acyl-CoA metabolic process"/>
    <property type="evidence" value="ECO:0007669"/>
    <property type="project" value="TreeGrafter"/>
</dbReference>
<dbReference type="Gene3D" id="3.30.300.30">
    <property type="match status" value="1"/>
</dbReference>
<dbReference type="InterPro" id="IPR045851">
    <property type="entry name" value="AMP-bd_C_sf"/>
</dbReference>
<dbReference type="SUPFAM" id="SSF56801">
    <property type="entry name" value="Acetyl-CoA synthetase-like"/>
    <property type="match status" value="1"/>
</dbReference>
<dbReference type="GO" id="GO:0015645">
    <property type="term" value="F:fatty acid ligase activity"/>
    <property type="evidence" value="ECO:0007669"/>
    <property type="project" value="TreeGrafter"/>
</dbReference>
<dbReference type="InterPro" id="IPR025110">
    <property type="entry name" value="AMP-bd_C"/>
</dbReference>
<evidence type="ECO:0000256" key="1">
    <source>
        <dbReference type="ARBA" id="ARBA00006432"/>
    </source>
</evidence>
<evidence type="ECO:0000259" key="6">
    <source>
        <dbReference type="Pfam" id="PF00501"/>
    </source>
</evidence>
<keyword evidence="3" id="KW-0547">Nucleotide-binding</keyword>
<dbReference type="InterPro" id="IPR051087">
    <property type="entry name" value="Mitochondrial_ACSM"/>
</dbReference>
<gene>
    <name evidence="8" type="primary">acs_8</name>
    <name evidence="8" type="ORF">SDC9_93615</name>
</gene>
<keyword evidence="2 8" id="KW-0436">Ligase</keyword>